<dbReference type="SUPFAM" id="SSF54909">
    <property type="entry name" value="Dimeric alpha+beta barrel"/>
    <property type="match status" value="1"/>
</dbReference>
<protein>
    <recommendedName>
        <fullName evidence="3">EthD domain-containing protein</fullName>
    </recommendedName>
</protein>
<gene>
    <name evidence="1" type="ORF">AYR66_17405</name>
</gene>
<evidence type="ECO:0000313" key="2">
    <source>
        <dbReference type="Proteomes" id="UP000197535"/>
    </source>
</evidence>
<sequence length="245" mass="27397">MEMVETMANVRAAAQAKAGRPGVLFVLNDVPKGMDDEFTRWYHQEHLTERLALPGFRRARRYRSVDGQPNYMVVYDCDTLETLASPPYLDRLAHPSPWTQKIMPHFLNMERSACSETWAAGVGMGGAAMVTHCKPIHGREEDARRFIREELGPRLMQNSSIVRIALWETDAGVTGKPSAERKMRPGKDTIADWVLFIECTDVGQVALALHTHVLAGEGARTGLLLGSWLRYQLIYERHAAVAGPA</sequence>
<evidence type="ECO:0008006" key="3">
    <source>
        <dbReference type="Google" id="ProtNLM"/>
    </source>
</evidence>
<comment type="caution">
    <text evidence="1">The sequence shown here is derived from an EMBL/GenBank/DDBJ whole genome shotgun (WGS) entry which is preliminary data.</text>
</comment>
<dbReference type="Proteomes" id="UP000197535">
    <property type="component" value="Unassembled WGS sequence"/>
</dbReference>
<accession>A0A254TI35</accession>
<reference evidence="1 2" key="1">
    <citation type="submission" date="2016-02" db="EMBL/GenBank/DDBJ databases">
        <authorList>
            <person name="Wen L."/>
            <person name="He K."/>
            <person name="Yang H."/>
        </authorList>
    </citation>
    <scope>NUCLEOTIDE SEQUENCE [LARGE SCALE GENOMIC DNA]</scope>
    <source>
        <strain evidence="1 2">TSA40</strain>
    </source>
</reference>
<name>A0A254TI35_9BURK</name>
<evidence type="ECO:0000313" key="1">
    <source>
        <dbReference type="EMBL" id="OWW20982.1"/>
    </source>
</evidence>
<dbReference type="AlphaFoldDB" id="A0A254TI35"/>
<dbReference type="EMBL" id="LSTO01000001">
    <property type="protein sequence ID" value="OWW20982.1"/>
    <property type="molecule type" value="Genomic_DNA"/>
</dbReference>
<organism evidence="1 2">
    <name type="scientific">Noviherbaspirillum denitrificans</name>
    <dbReference type="NCBI Taxonomy" id="1968433"/>
    <lineage>
        <taxon>Bacteria</taxon>
        <taxon>Pseudomonadati</taxon>
        <taxon>Pseudomonadota</taxon>
        <taxon>Betaproteobacteria</taxon>
        <taxon>Burkholderiales</taxon>
        <taxon>Oxalobacteraceae</taxon>
        <taxon>Noviherbaspirillum</taxon>
    </lineage>
</organism>
<proteinExistence type="predicted"/>
<dbReference type="InterPro" id="IPR011008">
    <property type="entry name" value="Dimeric_a/b-barrel"/>
</dbReference>
<keyword evidence="2" id="KW-1185">Reference proteome</keyword>